<evidence type="ECO:0000259" key="5">
    <source>
        <dbReference type="PROSITE" id="PS51858"/>
    </source>
</evidence>
<gene>
    <name evidence="6" type="ORF">PAHAL_9G642300</name>
</gene>
<dbReference type="Gramene" id="PVH33392">
    <property type="protein sequence ID" value="PVH33392"/>
    <property type="gene ID" value="PAHAL_9G642300"/>
</dbReference>
<sequence>MICLVIIVPQYKMKKRRKIYRIITDYTRVWYRNVRMVGSASQRRSQSMHERAWPGRDGTARRWAGPPIILPPRAERDRQPNSASPPFFLPACCLCQRRRARETGRPPATSLACDREGGAAPLPARVPNLLLLRLVLLPQFPAEAAPDLPSSPAACAMRVLPASWSSASSSAKPTSSSSIEEPPPPPPPTAAAVYLNIYDISPLNHYLYWFGLGIFHSGIEVHGMEYGFGAHEYPTSGVFQVEPKSCPGFIFRRSVCVGTTDMSPSQVRTCIEDLAEDYHGDTYHLIVKNCNHFTADVCQRLTRKPVPGWVNRLARLGSFFNCVLPESIKVSAVRDVNAHPDFSDDGLGSNASIVEGSDEDDLDQLLRTPNSDVVSSRDKTFTPGRDSF</sequence>
<dbReference type="Gene3D" id="3.90.1720.30">
    <property type="entry name" value="PPPDE domains"/>
    <property type="match status" value="1"/>
</dbReference>
<dbReference type="EMBL" id="CM008054">
    <property type="protein sequence ID" value="PVH33392.1"/>
    <property type="molecule type" value="Genomic_DNA"/>
</dbReference>
<protein>
    <recommendedName>
        <fullName evidence="5">PPPDE domain-containing protein</fullName>
    </recommendedName>
</protein>
<dbReference type="PANTHER" id="PTHR12378:SF38">
    <property type="entry name" value="OS03G0100900 PROTEIN"/>
    <property type="match status" value="1"/>
</dbReference>
<dbReference type="SMART" id="SM01179">
    <property type="entry name" value="DUF862"/>
    <property type="match status" value="1"/>
</dbReference>
<accession>A0A2T8I6U6</accession>
<comment type="similarity">
    <text evidence="1">Belongs to the DeSI family.</text>
</comment>
<dbReference type="GO" id="GO:0101005">
    <property type="term" value="F:deubiquitinase activity"/>
    <property type="evidence" value="ECO:0007669"/>
    <property type="project" value="TreeGrafter"/>
</dbReference>
<evidence type="ECO:0000256" key="4">
    <source>
        <dbReference type="SAM" id="MobiDB-lite"/>
    </source>
</evidence>
<dbReference type="PANTHER" id="PTHR12378">
    <property type="entry name" value="DESUMOYLATING ISOPEPTIDASE"/>
    <property type="match status" value="1"/>
</dbReference>
<dbReference type="InterPro" id="IPR042266">
    <property type="entry name" value="PPPDE_sf"/>
</dbReference>
<name>A0A2T8I6U6_9POAL</name>
<proteinExistence type="inferred from homology"/>
<evidence type="ECO:0000256" key="1">
    <source>
        <dbReference type="ARBA" id="ARBA00008140"/>
    </source>
</evidence>
<reference evidence="6" key="1">
    <citation type="submission" date="2018-04" db="EMBL/GenBank/DDBJ databases">
        <title>WGS assembly of Panicum hallii.</title>
        <authorList>
            <person name="Lovell J."/>
            <person name="Jenkins J."/>
            <person name="Lowry D."/>
            <person name="Mamidi S."/>
            <person name="Sreedasyam A."/>
            <person name="Weng X."/>
            <person name="Barry K."/>
            <person name="Bonette J."/>
            <person name="Campitelli B."/>
            <person name="Daum C."/>
            <person name="Gordon S."/>
            <person name="Gould B."/>
            <person name="Lipzen A."/>
            <person name="Macqueen A."/>
            <person name="Palacio-Mejia J."/>
            <person name="Plott C."/>
            <person name="Shakirov E."/>
            <person name="Shu S."/>
            <person name="Yoshinaga Y."/>
            <person name="Zane M."/>
            <person name="Rokhsar D."/>
            <person name="Grimwood J."/>
            <person name="Schmutz J."/>
            <person name="Juenger T."/>
        </authorList>
    </citation>
    <scope>NUCLEOTIDE SEQUENCE [LARGE SCALE GENOMIC DNA]</scope>
    <source>
        <strain evidence="6">FIL2</strain>
    </source>
</reference>
<dbReference type="GO" id="GO:0016579">
    <property type="term" value="P:protein deubiquitination"/>
    <property type="evidence" value="ECO:0007669"/>
    <property type="project" value="TreeGrafter"/>
</dbReference>
<evidence type="ECO:0000256" key="3">
    <source>
        <dbReference type="ARBA" id="ARBA00022801"/>
    </source>
</evidence>
<keyword evidence="3" id="KW-0378">Hydrolase</keyword>
<feature type="domain" description="PPPDE" evidence="5">
    <location>
        <begin position="191"/>
        <end position="328"/>
    </location>
</feature>
<dbReference type="PROSITE" id="PS51858">
    <property type="entry name" value="PPPDE"/>
    <property type="match status" value="1"/>
</dbReference>
<dbReference type="AlphaFoldDB" id="A0A2T8I6U6"/>
<feature type="region of interest" description="Disordered" evidence="4">
    <location>
        <begin position="347"/>
        <end position="388"/>
    </location>
</feature>
<dbReference type="Pfam" id="PF05903">
    <property type="entry name" value="Peptidase_C97"/>
    <property type="match status" value="1"/>
</dbReference>
<dbReference type="GO" id="GO:0006508">
    <property type="term" value="P:proteolysis"/>
    <property type="evidence" value="ECO:0007669"/>
    <property type="project" value="UniProtKB-KW"/>
</dbReference>
<dbReference type="Proteomes" id="UP000243499">
    <property type="component" value="Chromosome 9"/>
</dbReference>
<keyword evidence="2" id="KW-0645">Protease</keyword>
<evidence type="ECO:0000313" key="6">
    <source>
        <dbReference type="EMBL" id="PVH33392.1"/>
    </source>
</evidence>
<evidence type="ECO:0000256" key="2">
    <source>
        <dbReference type="ARBA" id="ARBA00022670"/>
    </source>
</evidence>
<dbReference type="InterPro" id="IPR008580">
    <property type="entry name" value="PPPDE_dom"/>
</dbReference>
<organism evidence="6">
    <name type="scientific">Panicum hallii</name>
    <dbReference type="NCBI Taxonomy" id="206008"/>
    <lineage>
        <taxon>Eukaryota</taxon>
        <taxon>Viridiplantae</taxon>
        <taxon>Streptophyta</taxon>
        <taxon>Embryophyta</taxon>
        <taxon>Tracheophyta</taxon>
        <taxon>Spermatophyta</taxon>
        <taxon>Magnoliopsida</taxon>
        <taxon>Liliopsida</taxon>
        <taxon>Poales</taxon>
        <taxon>Poaceae</taxon>
        <taxon>PACMAD clade</taxon>
        <taxon>Panicoideae</taxon>
        <taxon>Panicodae</taxon>
        <taxon>Paniceae</taxon>
        <taxon>Panicinae</taxon>
        <taxon>Panicum</taxon>
        <taxon>Panicum sect. Panicum</taxon>
    </lineage>
</organism>